<proteinExistence type="predicted"/>
<organism evidence="2">
    <name type="scientific">uncultured Eubacteriales bacterium</name>
    <dbReference type="NCBI Taxonomy" id="172733"/>
    <lineage>
        <taxon>Bacteria</taxon>
        <taxon>Bacillati</taxon>
        <taxon>Bacillota</taxon>
        <taxon>Clostridia</taxon>
        <taxon>Eubacteriales</taxon>
        <taxon>environmental samples</taxon>
    </lineage>
</organism>
<dbReference type="Pfam" id="PF12697">
    <property type="entry name" value="Abhydrolase_6"/>
    <property type="match status" value="1"/>
</dbReference>
<feature type="domain" description="AB hydrolase-1" evidence="1">
    <location>
        <begin position="25"/>
        <end position="214"/>
    </location>
</feature>
<dbReference type="SUPFAM" id="SSF53474">
    <property type="entry name" value="alpha/beta-Hydrolases"/>
    <property type="match status" value="1"/>
</dbReference>
<protein>
    <recommendedName>
        <fullName evidence="1">AB hydrolase-1 domain-containing protein</fullName>
    </recommendedName>
</protein>
<dbReference type="EMBL" id="FLUN01000001">
    <property type="protein sequence ID" value="SBW06156.1"/>
    <property type="molecule type" value="Genomic_DNA"/>
</dbReference>
<evidence type="ECO:0000313" key="2">
    <source>
        <dbReference type="EMBL" id="SBW06156.1"/>
    </source>
</evidence>
<dbReference type="AlphaFoldDB" id="A0A212K3D0"/>
<sequence length="229" mass="26267">MTRELFEIAGVSSVLYGQPSDQVYLFIHGKGGCKEEAEAFADIACPAGYQVLAIDLPAHGARKKLLGTFDPWTVVPELREIMAYAQQRWRTVSLRANSIGAYFAMLAFPDLHKALLVSPILDMERLICDMMEWAGVSKEQLQKQGEIPTAFGETLSWRYLTYVWEHPIHEWHCPIHILYAEQDNMTSRKTVDAFVRRSGASLTVVKDSEHWFHTPEQLEVLNRWTQEWV</sequence>
<dbReference type="InterPro" id="IPR000073">
    <property type="entry name" value="AB_hydrolase_1"/>
</dbReference>
<reference evidence="2" key="1">
    <citation type="submission" date="2016-04" db="EMBL/GenBank/DDBJ databases">
        <authorList>
            <person name="Evans L.H."/>
            <person name="Alamgir A."/>
            <person name="Owens N."/>
            <person name="Weber N.D."/>
            <person name="Virtaneva K."/>
            <person name="Barbian K."/>
            <person name="Babar A."/>
            <person name="Rosenke K."/>
        </authorList>
    </citation>
    <scope>NUCLEOTIDE SEQUENCE</scope>
    <source>
        <strain evidence="2">86</strain>
    </source>
</reference>
<dbReference type="InterPro" id="IPR029058">
    <property type="entry name" value="AB_hydrolase_fold"/>
</dbReference>
<dbReference type="Gene3D" id="3.40.50.1820">
    <property type="entry name" value="alpha/beta hydrolase"/>
    <property type="match status" value="1"/>
</dbReference>
<accession>A0A212K3D0</accession>
<name>A0A212K3D0_9FIRM</name>
<evidence type="ECO:0000259" key="1">
    <source>
        <dbReference type="Pfam" id="PF12697"/>
    </source>
</evidence>
<gene>
    <name evidence="2" type="ORF">KL86CLO1_12125</name>
</gene>